<keyword evidence="6 7" id="KW-0472">Membrane</keyword>
<dbReference type="PANTHER" id="PTHR42709:SF6">
    <property type="entry name" value="UNDECAPRENYL PHOSPHATE TRANSPORTER A"/>
    <property type="match status" value="1"/>
</dbReference>
<accession>A0ABV6UJP2</accession>
<evidence type="ECO:0000256" key="3">
    <source>
        <dbReference type="ARBA" id="ARBA00022475"/>
    </source>
</evidence>
<evidence type="ECO:0000313" key="10">
    <source>
        <dbReference type="Proteomes" id="UP001592528"/>
    </source>
</evidence>
<protein>
    <submittedName>
        <fullName evidence="9">DedA family protein</fullName>
    </submittedName>
</protein>
<evidence type="ECO:0000256" key="4">
    <source>
        <dbReference type="ARBA" id="ARBA00022692"/>
    </source>
</evidence>
<keyword evidence="10" id="KW-1185">Reference proteome</keyword>
<feature type="transmembrane region" description="Helical" evidence="7">
    <location>
        <begin position="173"/>
        <end position="192"/>
    </location>
</feature>
<organism evidence="9 10">
    <name type="scientific">Streptacidiphilus cavernicola</name>
    <dbReference type="NCBI Taxonomy" id="3342716"/>
    <lineage>
        <taxon>Bacteria</taxon>
        <taxon>Bacillati</taxon>
        <taxon>Actinomycetota</taxon>
        <taxon>Actinomycetes</taxon>
        <taxon>Kitasatosporales</taxon>
        <taxon>Streptomycetaceae</taxon>
        <taxon>Streptacidiphilus</taxon>
    </lineage>
</organism>
<evidence type="ECO:0000256" key="2">
    <source>
        <dbReference type="ARBA" id="ARBA00010792"/>
    </source>
</evidence>
<feature type="transmembrane region" description="Helical" evidence="7">
    <location>
        <begin position="15"/>
        <end position="48"/>
    </location>
</feature>
<comment type="caution">
    <text evidence="9">The sequence shown here is derived from an EMBL/GenBank/DDBJ whole genome shotgun (WGS) entry which is preliminary data.</text>
</comment>
<dbReference type="InterPro" id="IPR051311">
    <property type="entry name" value="DedA_domain"/>
</dbReference>
<dbReference type="RefSeq" id="WP_063757660.1">
    <property type="nucleotide sequence ID" value="NZ_JBHEZZ010000004.1"/>
</dbReference>
<comment type="similarity">
    <text evidence="2">Belongs to the DedA family.</text>
</comment>
<gene>
    <name evidence="9" type="ORF">ACEZDJ_10275</name>
</gene>
<evidence type="ECO:0000259" key="8">
    <source>
        <dbReference type="Pfam" id="PF09335"/>
    </source>
</evidence>
<reference evidence="9 10" key="1">
    <citation type="submission" date="2024-09" db="EMBL/GenBank/DDBJ databases">
        <authorList>
            <person name="Lee S.D."/>
        </authorList>
    </citation>
    <scope>NUCLEOTIDE SEQUENCE [LARGE SCALE GENOMIC DNA]</scope>
    <source>
        <strain evidence="9 10">N1-5</strain>
    </source>
</reference>
<evidence type="ECO:0000256" key="5">
    <source>
        <dbReference type="ARBA" id="ARBA00022989"/>
    </source>
</evidence>
<dbReference type="EMBL" id="JBHEZZ010000004">
    <property type="protein sequence ID" value="MFC1401674.1"/>
    <property type="molecule type" value="Genomic_DNA"/>
</dbReference>
<evidence type="ECO:0000256" key="6">
    <source>
        <dbReference type="ARBA" id="ARBA00023136"/>
    </source>
</evidence>
<sequence>MSWVQQVLLQLPPPAVYGAVAAVVLAESVLLLSAFAPSLTTLLIAGFLARSGTVQLPLVIATAVAAVLLGDLLAQRTGRALGPRLGTGRIGRRVPAAMLTRTYRLLARRGGAAVLVCRFMPVVRTLAPHLAGAAGLGYRRIAPYSLVAAVVWASAESVTGYEVGASYSRLTSLGPLLGAAAAVLVLATVLVLRRRARARVAEPLAIPRQTVPARELEPSLAGHPAE</sequence>
<evidence type="ECO:0000313" key="9">
    <source>
        <dbReference type="EMBL" id="MFC1401674.1"/>
    </source>
</evidence>
<comment type="subcellular location">
    <subcellularLocation>
        <location evidence="1">Cell membrane</location>
        <topology evidence="1">Multi-pass membrane protein</topology>
    </subcellularLocation>
</comment>
<keyword evidence="5 7" id="KW-1133">Transmembrane helix</keyword>
<name>A0ABV6UJP2_9ACTN</name>
<proteinExistence type="inferred from homology"/>
<feature type="transmembrane region" description="Helical" evidence="7">
    <location>
        <begin position="54"/>
        <end position="74"/>
    </location>
</feature>
<evidence type="ECO:0000256" key="7">
    <source>
        <dbReference type="SAM" id="Phobius"/>
    </source>
</evidence>
<dbReference type="Proteomes" id="UP001592528">
    <property type="component" value="Unassembled WGS sequence"/>
</dbReference>
<dbReference type="PANTHER" id="PTHR42709">
    <property type="entry name" value="ALKALINE PHOSPHATASE LIKE PROTEIN"/>
    <property type="match status" value="1"/>
</dbReference>
<evidence type="ECO:0000256" key="1">
    <source>
        <dbReference type="ARBA" id="ARBA00004651"/>
    </source>
</evidence>
<keyword evidence="4 7" id="KW-0812">Transmembrane</keyword>
<dbReference type="Pfam" id="PF09335">
    <property type="entry name" value="VTT_dom"/>
    <property type="match status" value="1"/>
</dbReference>
<dbReference type="InterPro" id="IPR032816">
    <property type="entry name" value="VTT_dom"/>
</dbReference>
<feature type="domain" description="VTT" evidence="8">
    <location>
        <begin position="37"/>
        <end position="161"/>
    </location>
</feature>
<keyword evidence="3" id="KW-1003">Cell membrane</keyword>